<evidence type="ECO:0000256" key="1">
    <source>
        <dbReference type="ARBA" id="ARBA00004651"/>
    </source>
</evidence>
<dbReference type="RefSeq" id="WP_019599258.1">
    <property type="nucleotide sequence ID" value="NZ_FNQC01000014.1"/>
</dbReference>
<feature type="transmembrane region" description="Helical" evidence="8">
    <location>
        <begin position="311"/>
        <end position="329"/>
    </location>
</feature>
<organism evidence="9 10">
    <name type="scientific">Rhodonellum ikkaensis</name>
    <dbReference type="NCBI Taxonomy" id="336829"/>
    <lineage>
        <taxon>Bacteria</taxon>
        <taxon>Pseudomonadati</taxon>
        <taxon>Bacteroidota</taxon>
        <taxon>Cytophagia</taxon>
        <taxon>Cytophagales</taxon>
        <taxon>Cytophagaceae</taxon>
        <taxon>Rhodonellum</taxon>
    </lineage>
</organism>
<dbReference type="InterPro" id="IPR000060">
    <property type="entry name" value="BCCT_transptr"/>
</dbReference>
<feature type="transmembrane region" description="Helical" evidence="8">
    <location>
        <begin position="51"/>
        <end position="73"/>
    </location>
</feature>
<keyword evidence="3" id="KW-0813">Transport</keyword>
<evidence type="ECO:0000256" key="2">
    <source>
        <dbReference type="ARBA" id="ARBA00005658"/>
    </source>
</evidence>
<keyword evidence="4" id="KW-1003">Cell membrane</keyword>
<feature type="transmembrane region" description="Helical" evidence="8">
    <location>
        <begin position="255"/>
        <end position="279"/>
    </location>
</feature>
<feature type="transmembrane region" description="Helical" evidence="8">
    <location>
        <begin position="221"/>
        <end position="243"/>
    </location>
</feature>
<evidence type="ECO:0000256" key="6">
    <source>
        <dbReference type="ARBA" id="ARBA00022989"/>
    </source>
</evidence>
<feature type="transmembrane region" description="Helical" evidence="8">
    <location>
        <begin position="135"/>
        <end position="158"/>
    </location>
</feature>
<comment type="similarity">
    <text evidence="2">Belongs to the BCCT transporter (TC 2.A.15) family.</text>
</comment>
<keyword evidence="7 8" id="KW-0472">Membrane</keyword>
<evidence type="ECO:0000256" key="5">
    <source>
        <dbReference type="ARBA" id="ARBA00022692"/>
    </source>
</evidence>
<protein>
    <submittedName>
        <fullName evidence="9">Glycine betaine transporter</fullName>
    </submittedName>
</protein>
<feature type="transmembrane region" description="Helical" evidence="8">
    <location>
        <begin position="85"/>
        <end position="105"/>
    </location>
</feature>
<feature type="transmembrane region" description="Helical" evidence="8">
    <location>
        <begin position="435"/>
        <end position="453"/>
    </location>
</feature>
<keyword evidence="6 8" id="KW-1133">Transmembrane helix</keyword>
<feature type="transmembrane region" description="Helical" evidence="8">
    <location>
        <begin position="178"/>
        <end position="201"/>
    </location>
</feature>
<keyword evidence="10" id="KW-1185">Reference proteome</keyword>
<evidence type="ECO:0000256" key="7">
    <source>
        <dbReference type="ARBA" id="ARBA00023136"/>
    </source>
</evidence>
<reference evidence="9 10" key="1">
    <citation type="submission" date="2016-10" db="EMBL/GenBank/DDBJ databases">
        <authorList>
            <person name="Varghese N."/>
            <person name="Submissions S."/>
        </authorList>
    </citation>
    <scope>NUCLEOTIDE SEQUENCE [LARGE SCALE GENOMIC DNA]</scope>
    <source>
        <strain evidence="9 10">DSM 17997</strain>
    </source>
</reference>
<evidence type="ECO:0000256" key="8">
    <source>
        <dbReference type="SAM" id="Phobius"/>
    </source>
</evidence>
<dbReference type="Pfam" id="PF02028">
    <property type="entry name" value="BCCT"/>
    <property type="match status" value="1"/>
</dbReference>
<dbReference type="EMBL" id="FNQC01000014">
    <property type="protein sequence ID" value="SDZ43386.1"/>
    <property type="molecule type" value="Genomic_DNA"/>
</dbReference>
<feature type="transmembrane region" description="Helical" evidence="8">
    <location>
        <begin position="12"/>
        <end position="31"/>
    </location>
</feature>
<feature type="transmembrane region" description="Helical" evidence="8">
    <location>
        <begin position="399"/>
        <end position="423"/>
    </location>
</feature>
<sequence length="495" mass="55533">MFLSKKIDTQKSTLYTSGAFCVLFLCIAFLFPGFFKTKLGEWTHEILEVFGGFYLFLGLASVLLLFIIAFSSVGKKRLGTEKPEYRWFSWIAMLYSTGMGAGLLLRAVQEPVYYYANPPRESSLSSGEFALQYTFFHWGLTPWAFYGLFGLVIAYNLYEKNGTILSSSILNENYRKTISATLIDVLTIICTLLGVVAAVGLGSRQLLGSISYWTGAENLASGQTVFLVLLVCVLATISAFMGVNKGIRFISNLNIGMALLLLVFVWIVGSEWLVLGVLLKSMGAYLLEFIPMSINVGSHKVSNAFLTDWTFFYWAFWLAWTPFTGVFIARISKGRTIRQFILGTLIIPALGTFLWFTVFGANAFSLIEASEVHSSKFDSIYSAIFNFFDLFPLSTWSNAIATVLVFTFLITSVDSAIFVLSMFSDEGRTEPKRRYRLFWGLTIALFTIAVILIGKDQLLEAVSQLMILFALPFTFLFTGMVIYFVYKLYTTTKTT</sequence>
<evidence type="ECO:0000313" key="9">
    <source>
        <dbReference type="EMBL" id="SDZ43386.1"/>
    </source>
</evidence>
<proteinExistence type="inferred from homology"/>
<feature type="transmembrane region" description="Helical" evidence="8">
    <location>
        <begin position="465"/>
        <end position="486"/>
    </location>
</feature>
<evidence type="ECO:0000256" key="3">
    <source>
        <dbReference type="ARBA" id="ARBA00022448"/>
    </source>
</evidence>
<comment type="subcellular location">
    <subcellularLocation>
        <location evidence="1">Cell membrane</location>
        <topology evidence="1">Multi-pass membrane protein</topology>
    </subcellularLocation>
</comment>
<comment type="caution">
    <text evidence="9">The sequence shown here is derived from an EMBL/GenBank/DDBJ whole genome shotgun (WGS) entry which is preliminary data.</text>
</comment>
<evidence type="ECO:0000313" key="10">
    <source>
        <dbReference type="Proteomes" id="UP000199663"/>
    </source>
</evidence>
<accession>A0A1H3SZC9</accession>
<keyword evidence="5 8" id="KW-0812">Transmembrane</keyword>
<dbReference type="PANTHER" id="PTHR30047">
    <property type="entry name" value="HIGH-AFFINITY CHOLINE TRANSPORT PROTEIN-RELATED"/>
    <property type="match status" value="1"/>
</dbReference>
<dbReference type="Proteomes" id="UP000199663">
    <property type="component" value="Unassembled WGS sequence"/>
</dbReference>
<feature type="transmembrane region" description="Helical" evidence="8">
    <location>
        <begin position="341"/>
        <end position="367"/>
    </location>
</feature>
<evidence type="ECO:0000256" key="4">
    <source>
        <dbReference type="ARBA" id="ARBA00022475"/>
    </source>
</evidence>
<dbReference type="PANTHER" id="PTHR30047:SF7">
    <property type="entry name" value="HIGH-AFFINITY CHOLINE TRANSPORT PROTEIN"/>
    <property type="match status" value="1"/>
</dbReference>
<name>A0A1H3SZC9_9BACT</name>
<gene>
    <name evidence="9" type="ORF">SAMN05444412_11486</name>
</gene>